<dbReference type="GO" id="GO:0003677">
    <property type="term" value="F:DNA binding"/>
    <property type="evidence" value="ECO:0007669"/>
    <property type="project" value="UniProtKB-KW"/>
</dbReference>
<dbReference type="SUPFAM" id="SSF51735">
    <property type="entry name" value="NAD(P)-binding Rossmann-fold domains"/>
    <property type="match status" value="1"/>
</dbReference>
<dbReference type="InterPro" id="IPR036291">
    <property type="entry name" value="NAD(P)-bd_dom_sf"/>
</dbReference>
<proteinExistence type="inferred from homology"/>
<dbReference type="PANTHER" id="PTHR48079">
    <property type="entry name" value="PROTEIN YEEZ"/>
    <property type="match status" value="1"/>
</dbReference>
<feature type="domain" description="NAD(P)-binding" evidence="7">
    <location>
        <begin position="14"/>
        <end position="133"/>
    </location>
</feature>
<feature type="transmembrane region" description="Helical" evidence="6">
    <location>
        <begin position="326"/>
        <end position="345"/>
    </location>
</feature>
<evidence type="ECO:0000256" key="4">
    <source>
        <dbReference type="ARBA" id="ARBA00022989"/>
    </source>
</evidence>
<dbReference type="NCBIfam" id="TIGR01409">
    <property type="entry name" value="TAT_signal_seq"/>
    <property type="match status" value="1"/>
</dbReference>
<dbReference type="InterPro" id="IPR016040">
    <property type="entry name" value="NAD(P)-bd_dom"/>
</dbReference>
<dbReference type="InterPro" id="IPR004307">
    <property type="entry name" value="TspO_MBR"/>
</dbReference>
<feature type="transmembrane region" description="Helical" evidence="6">
    <location>
        <begin position="408"/>
        <end position="436"/>
    </location>
</feature>
<sequence>MVQGNSIRHALVTGSTGYVGGEVIQQLIEDGWAVRAFSRSRKKAKESSWARHIVDGVAGPGQVEVFEGDASDPDDLMVALEGIDVAWYLLHSMGTGADFQDLERSMAQGFADAAHSRSVARIIYLGGLHPAEEKLSKHLASRVEVGEILLNSGVPTAVLQAGVVLGDGSTSFAMLRHLSERLPGALGPNWISNQITPISVRDAVHYLVAAAELPTEQNRTFDIGGPDTMAYAEMLRCHARVLGLPRRLIITLPVVTPNTAAQWISLVTSVREKIAAPLIASLLTDTVVKERDLEKEVGTHPGGNQSFEEAILAATKHLDTRRWRRTLLKTAGAVTACAAFGTLLTNPQDSWFRSLDKPEWQPPASLFPIVWTALYADIAVISALVIADAEEKDLGSSMTFKRALAANLALNASWSALFFRSGRLNLAAAGAGILAVSSADVVRRAWNSSPQRGVVLAPYAMWTGFATVLSTSIAVLNRGRSKRR</sequence>
<dbReference type="Gene3D" id="1.20.1260.100">
    <property type="entry name" value="TspO/MBR protein"/>
    <property type="match status" value="1"/>
</dbReference>
<name>A0A3M8K6B6_9CORY</name>
<dbReference type="OrthoDB" id="9774199at2"/>
<keyword evidence="4 6" id="KW-1133">Transmembrane helix</keyword>
<dbReference type="InterPro" id="IPR051783">
    <property type="entry name" value="NAD(P)-dependent_oxidoreduct"/>
</dbReference>
<dbReference type="Pfam" id="PF03073">
    <property type="entry name" value="TspO_MBR"/>
    <property type="match status" value="1"/>
</dbReference>
<dbReference type="CDD" id="cd15904">
    <property type="entry name" value="TSPO_MBR"/>
    <property type="match status" value="1"/>
</dbReference>
<evidence type="ECO:0000313" key="8">
    <source>
        <dbReference type="EMBL" id="RNE48763.1"/>
    </source>
</evidence>
<comment type="caution">
    <text evidence="8">The sequence shown here is derived from an EMBL/GenBank/DDBJ whole genome shotgun (WGS) entry which is preliminary data.</text>
</comment>
<dbReference type="EMBL" id="PTJO01000004">
    <property type="protein sequence ID" value="RNE48763.1"/>
    <property type="molecule type" value="Genomic_DNA"/>
</dbReference>
<gene>
    <name evidence="8" type="ORF">C5L39_05500</name>
</gene>
<dbReference type="Pfam" id="PF13460">
    <property type="entry name" value="NAD_binding_10"/>
    <property type="match status" value="1"/>
</dbReference>
<dbReference type="InterPro" id="IPR038330">
    <property type="entry name" value="TspO/MBR-related_sf"/>
</dbReference>
<evidence type="ECO:0000256" key="2">
    <source>
        <dbReference type="ARBA" id="ARBA00007524"/>
    </source>
</evidence>
<reference evidence="8 9" key="1">
    <citation type="submission" date="2018-02" db="EMBL/GenBank/DDBJ databases">
        <title>Corynebacterium alimpuense sp. nov., a marine obligate actinomycete isolated from sediments of Valparaiso bay, Chile.</title>
        <authorList>
            <person name="Claverias F."/>
            <person name="Gonzales-Siles L."/>
            <person name="Salva-Serra F."/>
            <person name="Inganaes E."/>
            <person name="Molin K."/>
            <person name="Cumsille A."/>
            <person name="Undabarrena A."/>
            <person name="Couve E."/>
            <person name="Moore E.R.B."/>
            <person name="Gomila M."/>
            <person name="Camara B."/>
        </authorList>
    </citation>
    <scope>NUCLEOTIDE SEQUENCE [LARGE SCALE GENOMIC DNA]</scope>
    <source>
        <strain evidence="8 9">CCUG 69366</strain>
    </source>
</reference>
<dbReference type="Gene3D" id="3.40.50.720">
    <property type="entry name" value="NAD(P)-binding Rossmann-like Domain"/>
    <property type="match status" value="1"/>
</dbReference>
<keyword evidence="3 6" id="KW-0812">Transmembrane</keyword>
<protein>
    <submittedName>
        <fullName evidence="8">DNA-binding protein</fullName>
    </submittedName>
</protein>
<dbReference type="GO" id="GO:0004029">
    <property type="term" value="F:aldehyde dehydrogenase (NAD+) activity"/>
    <property type="evidence" value="ECO:0007669"/>
    <property type="project" value="TreeGrafter"/>
</dbReference>
<evidence type="ECO:0000256" key="5">
    <source>
        <dbReference type="ARBA" id="ARBA00023136"/>
    </source>
</evidence>
<organism evidence="8 9">
    <name type="scientific">Corynebacterium alimapuense</name>
    <dbReference type="NCBI Taxonomy" id="1576874"/>
    <lineage>
        <taxon>Bacteria</taxon>
        <taxon>Bacillati</taxon>
        <taxon>Actinomycetota</taxon>
        <taxon>Actinomycetes</taxon>
        <taxon>Mycobacteriales</taxon>
        <taxon>Corynebacteriaceae</taxon>
        <taxon>Corynebacterium</taxon>
    </lineage>
</organism>
<comment type="subcellular location">
    <subcellularLocation>
        <location evidence="1">Membrane</location>
        <topology evidence="1">Multi-pass membrane protein</topology>
    </subcellularLocation>
</comment>
<evidence type="ECO:0000313" key="9">
    <source>
        <dbReference type="Proteomes" id="UP000266975"/>
    </source>
</evidence>
<dbReference type="Proteomes" id="UP000266975">
    <property type="component" value="Unassembled WGS sequence"/>
</dbReference>
<feature type="transmembrane region" description="Helical" evidence="6">
    <location>
        <begin position="456"/>
        <end position="476"/>
    </location>
</feature>
<dbReference type="GO" id="GO:0005737">
    <property type="term" value="C:cytoplasm"/>
    <property type="evidence" value="ECO:0007669"/>
    <property type="project" value="TreeGrafter"/>
</dbReference>
<evidence type="ECO:0000256" key="3">
    <source>
        <dbReference type="ARBA" id="ARBA00022692"/>
    </source>
</evidence>
<dbReference type="AlphaFoldDB" id="A0A3M8K6B6"/>
<dbReference type="InterPro" id="IPR019546">
    <property type="entry name" value="TAT_signal_bac_arc"/>
</dbReference>
<dbReference type="FunFam" id="1.20.1260.100:FF:000001">
    <property type="entry name" value="translocator protein 2"/>
    <property type="match status" value="1"/>
</dbReference>
<feature type="transmembrane region" description="Helical" evidence="6">
    <location>
        <begin position="365"/>
        <end position="387"/>
    </location>
</feature>
<evidence type="ECO:0000256" key="6">
    <source>
        <dbReference type="SAM" id="Phobius"/>
    </source>
</evidence>
<evidence type="ECO:0000256" key="1">
    <source>
        <dbReference type="ARBA" id="ARBA00004141"/>
    </source>
</evidence>
<keyword evidence="5 6" id="KW-0472">Membrane</keyword>
<comment type="similarity">
    <text evidence="2">Belongs to the TspO/BZRP family.</text>
</comment>
<accession>A0A3M8K6B6</accession>
<keyword evidence="8" id="KW-0238">DNA-binding</keyword>
<dbReference type="PANTHER" id="PTHR48079:SF6">
    <property type="entry name" value="NAD(P)-BINDING DOMAIN-CONTAINING PROTEIN-RELATED"/>
    <property type="match status" value="1"/>
</dbReference>
<evidence type="ECO:0000259" key="7">
    <source>
        <dbReference type="Pfam" id="PF13460"/>
    </source>
</evidence>
<keyword evidence="9" id="KW-1185">Reference proteome</keyword>
<dbReference type="GO" id="GO:0016020">
    <property type="term" value="C:membrane"/>
    <property type="evidence" value="ECO:0007669"/>
    <property type="project" value="UniProtKB-SubCell"/>
</dbReference>